<dbReference type="Gene3D" id="1.10.560.10">
    <property type="entry name" value="GroEL-like equatorial domain"/>
    <property type="match status" value="1"/>
</dbReference>
<dbReference type="GO" id="GO:0006508">
    <property type="term" value="P:proteolysis"/>
    <property type="evidence" value="ECO:0007669"/>
    <property type="project" value="InterPro"/>
</dbReference>
<dbReference type="EMBL" id="JAAGLI010001217">
    <property type="protein sequence ID" value="NEA29645.1"/>
    <property type="molecule type" value="Genomic_DNA"/>
</dbReference>
<dbReference type="InterPro" id="IPR001844">
    <property type="entry name" value="Cpn60/GroEL"/>
</dbReference>
<reference evidence="4 5" key="1">
    <citation type="submission" date="2020-01" db="EMBL/GenBank/DDBJ databases">
        <title>Insect and environment-associated Actinomycetes.</title>
        <authorList>
            <person name="Currrie C."/>
            <person name="Chevrette M."/>
            <person name="Carlson C."/>
            <person name="Stubbendieck R."/>
            <person name="Wendt-Pienkowski E."/>
        </authorList>
    </citation>
    <scope>NUCLEOTIDE SEQUENCE [LARGE SCALE GENOMIC DNA]</scope>
    <source>
        <strain evidence="4 5">SID10258</strain>
    </source>
</reference>
<dbReference type="Gene3D" id="3.30.260.10">
    <property type="entry name" value="TCP-1-like chaperonin intermediate domain"/>
    <property type="match status" value="1"/>
</dbReference>
<dbReference type="PRINTS" id="PR00298">
    <property type="entry name" value="CHAPERONIN60"/>
</dbReference>
<dbReference type="AlphaFoldDB" id="A0A6L9QVX8"/>
<dbReference type="InterPro" id="IPR011600">
    <property type="entry name" value="Pept_C14_caspase"/>
</dbReference>
<dbReference type="GO" id="GO:0140662">
    <property type="term" value="F:ATP-dependent protein folding chaperone"/>
    <property type="evidence" value="ECO:0007669"/>
    <property type="project" value="InterPro"/>
</dbReference>
<dbReference type="GO" id="GO:0004197">
    <property type="term" value="F:cysteine-type endopeptidase activity"/>
    <property type="evidence" value="ECO:0007669"/>
    <property type="project" value="InterPro"/>
</dbReference>
<dbReference type="Gene3D" id="3.50.7.10">
    <property type="entry name" value="GroEL"/>
    <property type="match status" value="1"/>
</dbReference>
<dbReference type="NCBIfam" id="NF047832">
    <property type="entry name" value="caspase_w_EACC1"/>
    <property type="match status" value="1"/>
</dbReference>
<dbReference type="InterPro" id="IPR027409">
    <property type="entry name" value="GroEL-like_apical_dom_sf"/>
</dbReference>
<dbReference type="Proteomes" id="UP000475532">
    <property type="component" value="Unassembled WGS sequence"/>
</dbReference>
<comment type="similarity">
    <text evidence="1">Belongs to the chaperonin (HSP60) family.</text>
</comment>
<dbReference type="RefSeq" id="WP_163064327.1">
    <property type="nucleotide sequence ID" value="NZ_JAAGLI010001217.1"/>
</dbReference>
<name>A0A6L9QVX8_9ACTN</name>
<sequence>MTGLPDAKGSRAVLIGVHRYDTLDDLPAVEQNLTGLRDVFTDPALWGLAERNCLLVRQPASARTILDTLRKAATEATDALIVYFAGHGLTDPYTDELCLALPDTDPAHSYTALRYEDVRRVVMHAGGGAHRKVVVLDCCYSGRALVGGMSATEQVADQAVVDGTYLLTASAETRKALAPPGEPYTAFTGELIHTLAEGVPGGPALLDMETVYRRLHVRLTARSRPVPQQRNRNAGGSIALVRNAVRPADPEPSSSRLVLPSRHPLEDVHEGVTQLASQIARTLGPTGGLVRYTAPDGTRRTTADPAVLCQAPAEPRTDAELGADLIRRLVRRMRTEHSDGAATAAVMADAMIGTALRIVRTDATPPARLRADLAEFGGQAVWLLRSGAIEIASREQLQQVMTAATGDPDGAAALAEAADKVGKEGTVFVEERERPGLDLEVHEGMFLPADPGDHGPPAVLTFIEPYLLVRMEEPPPTVWQTLAEQEESAVVLTPAADGGILLQTTGEHRWTQRLVSAHPLGTLDDLALLIGAELQRGNPVVVPKIKIDASGVQIHHEYRGDMDQILQRVTELRAAAAAAPTAAQRAGIRLRMAQIAAGVAVIRTGPAPGEPEDVFRMRLDVLSRARDAMPALIDQGFMAGGGAVLRDLATYFVGGDPSPATTVLFKGLSEPFARFAADCGLTLDRADAAIAAVTDANGLDVRTGRPVAMAEAGIIDSVAVLVGAVTGAIATTREFLALA</sequence>
<proteinExistence type="inferred from homology"/>
<accession>A0A6L9QVX8</accession>
<dbReference type="Gene3D" id="3.40.50.1460">
    <property type="match status" value="1"/>
</dbReference>
<dbReference type="SUPFAM" id="SSF48592">
    <property type="entry name" value="GroEL equatorial domain-like"/>
    <property type="match status" value="1"/>
</dbReference>
<dbReference type="Pfam" id="PF00656">
    <property type="entry name" value="Peptidase_C14"/>
    <property type="match status" value="1"/>
</dbReference>
<protein>
    <recommendedName>
        <fullName evidence="3">Peptidase C14 caspase domain-containing protein</fullName>
    </recommendedName>
</protein>
<dbReference type="SUPFAM" id="SSF54849">
    <property type="entry name" value="GroEL-intermediate domain like"/>
    <property type="match status" value="1"/>
</dbReference>
<evidence type="ECO:0000256" key="1">
    <source>
        <dbReference type="ARBA" id="ARBA00006607"/>
    </source>
</evidence>
<evidence type="ECO:0000313" key="4">
    <source>
        <dbReference type="EMBL" id="NEA29645.1"/>
    </source>
</evidence>
<evidence type="ECO:0000313" key="5">
    <source>
        <dbReference type="Proteomes" id="UP000475532"/>
    </source>
</evidence>
<dbReference type="InterPro" id="IPR027413">
    <property type="entry name" value="GROEL-like_equatorial_sf"/>
</dbReference>
<feature type="domain" description="Peptidase C14 caspase" evidence="3">
    <location>
        <begin position="11"/>
        <end position="219"/>
    </location>
</feature>
<dbReference type="InterPro" id="IPR027410">
    <property type="entry name" value="TCP-1-like_intermed_sf"/>
</dbReference>
<evidence type="ECO:0000256" key="2">
    <source>
        <dbReference type="ARBA" id="ARBA00023186"/>
    </source>
</evidence>
<keyword evidence="2" id="KW-0143">Chaperone</keyword>
<gene>
    <name evidence="4" type="ORF">G3I70_45160</name>
</gene>
<dbReference type="SUPFAM" id="SSF52129">
    <property type="entry name" value="Caspase-like"/>
    <property type="match status" value="1"/>
</dbReference>
<comment type="caution">
    <text evidence="4">The sequence shown here is derived from an EMBL/GenBank/DDBJ whole genome shotgun (WGS) entry which is preliminary data.</text>
</comment>
<dbReference type="PANTHER" id="PTHR45633">
    <property type="entry name" value="60 KDA HEAT SHOCK PROTEIN, MITOCHONDRIAL"/>
    <property type="match status" value="1"/>
</dbReference>
<evidence type="ECO:0000259" key="3">
    <source>
        <dbReference type="Pfam" id="PF00656"/>
    </source>
</evidence>
<organism evidence="4 5">
    <name type="scientific">Actinomadura bangladeshensis</name>
    <dbReference type="NCBI Taxonomy" id="453573"/>
    <lineage>
        <taxon>Bacteria</taxon>
        <taxon>Bacillati</taxon>
        <taxon>Actinomycetota</taxon>
        <taxon>Actinomycetes</taxon>
        <taxon>Streptosporangiales</taxon>
        <taxon>Thermomonosporaceae</taxon>
        <taxon>Actinomadura</taxon>
    </lineage>
</organism>
<dbReference type="GO" id="GO:0042026">
    <property type="term" value="P:protein refolding"/>
    <property type="evidence" value="ECO:0007669"/>
    <property type="project" value="InterPro"/>
</dbReference>
<dbReference type="InterPro" id="IPR029030">
    <property type="entry name" value="Caspase-like_dom_sf"/>
</dbReference>